<reference evidence="7" key="1">
    <citation type="journal article" date="2006" name="Science">
        <title>Ancient noncoding elements conserved in the human genome.</title>
        <authorList>
            <person name="Venkatesh B."/>
            <person name="Kirkness E.F."/>
            <person name="Loh Y.H."/>
            <person name="Halpern A.L."/>
            <person name="Lee A.P."/>
            <person name="Johnson J."/>
            <person name="Dandona N."/>
            <person name="Viswanathan L.D."/>
            <person name="Tay A."/>
            <person name="Venter J.C."/>
            <person name="Strausberg R.L."/>
            <person name="Brenner S."/>
        </authorList>
    </citation>
    <scope>NUCLEOTIDE SEQUENCE [LARGE SCALE GENOMIC DNA]</scope>
</reference>
<keyword evidence="3" id="KW-1015">Disulfide bond</keyword>
<dbReference type="GO" id="GO:0007168">
    <property type="term" value="P:receptor guanylyl cyclase signaling pathway"/>
    <property type="evidence" value="ECO:0007669"/>
    <property type="project" value="TreeGrafter"/>
</dbReference>
<keyword evidence="7" id="KW-1185">Reference proteome</keyword>
<reference evidence="7" key="2">
    <citation type="journal article" date="2007" name="PLoS Biol.">
        <title>Survey sequencing and comparative analysis of the elephant shark (Callorhinchus milii) genome.</title>
        <authorList>
            <person name="Venkatesh B."/>
            <person name="Kirkness E.F."/>
            <person name="Loh Y.H."/>
            <person name="Halpern A.L."/>
            <person name="Lee A.P."/>
            <person name="Johnson J."/>
            <person name="Dandona N."/>
            <person name="Viswanathan L.D."/>
            <person name="Tay A."/>
            <person name="Venter J.C."/>
            <person name="Strausberg R.L."/>
            <person name="Brenner S."/>
        </authorList>
    </citation>
    <scope>NUCLEOTIDE SEQUENCE [LARGE SCALE GENOMIC DNA]</scope>
</reference>
<dbReference type="CTD" id="4880"/>
<dbReference type="Pfam" id="PF00212">
    <property type="entry name" value="ANP"/>
    <property type="match status" value="1"/>
</dbReference>
<dbReference type="EMBL" id="JW877987">
    <property type="protein sequence ID" value="AFP10504.1"/>
    <property type="molecule type" value="mRNA"/>
</dbReference>
<comment type="subcellular location">
    <subcellularLocation>
        <location evidence="1">Secreted</location>
    </subcellularLocation>
</comment>
<dbReference type="GO" id="GO:0006182">
    <property type="term" value="P:cGMP biosynthetic process"/>
    <property type="evidence" value="ECO:0007669"/>
    <property type="project" value="TreeGrafter"/>
</dbReference>
<dbReference type="Ensembl" id="ENSCMIT00000021077.1">
    <property type="protein sequence ID" value="ENSCMIP00000020698.1"/>
    <property type="gene ID" value="ENSCMIG00000009518.1"/>
</dbReference>
<dbReference type="OrthoDB" id="8911465at2759"/>
<keyword evidence="2" id="KW-0964">Secreted</keyword>
<evidence type="ECO:0000256" key="1">
    <source>
        <dbReference type="ARBA" id="ARBA00004613"/>
    </source>
</evidence>
<dbReference type="PANTHER" id="PTHR12167:SF2">
    <property type="entry name" value="C-TYPE NATRIURETIC PEPTIDE"/>
    <property type="match status" value="1"/>
</dbReference>
<dbReference type="GO" id="GO:0005179">
    <property type="term" value="F:hormone activity"/>
    <property type="evidence" value="ECO:0007669"/>
    <property type="project" value="InterPro"/>
</dbReference>
<dbReference type="OMA" id="SHFLACG"/>
<evidence type="ECO:0000313" key="6">
    <source>
        <dbReference type="Ensembl" id="ENSCMIP00000020698.1"/>
    </source>
</evidence>
<reference evidence="6" key="4">
    <citation type="submission" date="2025-05" db="UniProtKB">
        <authorList>
            <consortium name="Ensembl"/>
        </authorList>
    </citation>
    <scope>IDENTIFICATION</scope>
</reference>
<dbReference type="Proteomes" id="UP000314986">
    <property type="component" value="Unassembled WGS sequence"/>
</dbReference>
<evidence type="ECO:0000256" key="2">
    <source>
        <dbReference type="ARBA" id="ARBA00022525"/>
    </source>
</evidence>
<reference evidence="5 7" key="3">
    <citation type="journal article" date="2014" name="Nature">
        <title>Elephant shark genome provides unique insights into gnathostome evolution.</title>
        <authorList>
            <consortium name="International Elephant Shark Genome Sequencing Consortium"/>
            <person name="Venkatesh B."/>
            <person name="Lee A.P."/>
            <person name="Ravi V."/>
            <person name="Maurya A.K."/>
            <person name="Lian M.M."/>
            <person name="Swann J.B."/>
            <person name="Ohta Y."/>
            <person name="Flajnik M.F."/>
            <person name="Sutoh Y."/>
            <person name="Kasahara M."/>
            <person name="Hoon S."/>
            <person name="Gangu V."/>
            <person name="Roy S.W."/>
            <person name="Irimia M."/>
            <person name="Korzh V."/>
            <person name="Kondrychyn I."/>
            <person name="Lim Z.W."/>
            <person name="Tay B.H."/>
            <person name="Tohari S."/>
            <person name="Kong K.W."/>
            <person name="Ho S."/>
            <person name="Lorente-Galdos B."/>
            <person name="Quilez J."/>
            <person name="Marques-Bonet T."/>
            <person name="Raney B.J."/>
            <person name="Ingham P.W."/>
            <person name="Tay A."/>
            <person name="Hillier L.W."/>
            <person name="Minx P."/>
            <person name="Boehm T."/>
            <person name="Wilson R.K."/>
            <person name="Brenner S."/>
            <person name="Warren W.C."/>
        </authorList>
    </citation>
    <scope>NUCLEOTIDE SEQUENCE</scope>
    <source>
        <tissue evidence="5">Spleen</tissue>
    </source>
</reference>
<dbReference type="STRING" id="7868.ENSCMIP00000020698"/>
<name>V9LD91_CALMI</name>
<dbReference type="PANTHER" id="PTHR12167">
    <property type="entry name" value="C-TYPE NATRIURETIC PEPTIDE"/>
    <property type="match status" value="1"/>
</dbReference>
<protein>
    <submittedName>
        <fullName evidence="5">C-type natriuretic peptide 4-like protein</fullName>
    </submittedName>
</protein>
<dbReference type="KEGG" id="cmk:103184425"/>
<proteinExistence type="evidence at transcript level"/>
<sequence length="111" mass="12764">MKIFWLVLCGLSVALLSVRMEAKPLFDIQDLTQLLDEQIAHSLSSHEREAIAELKGEVQVRPLRDLRYDTKSRRAWARLVGDKPRTMKKPSTHSCYRRKLDRIGTISTLGC</sequence>
<dbReference type="AlphaFoldDB" id="V9LD91"/>
<evidence type="ECO:0000313" key="7">
    <source>
        <dbReference type="Proteomes" id="UP000314986"/>
    </source>
</evidence>
<feature type="chain" id="PRO_5044739654" evidence="4">
    <location>
        <begin position="23"/>
        <end position="111"/>
    </location>
</feature>
<dbReference type="InterPro" id="IPR002408">
    <property type="entry name" value="Natriuretic_peptide_brain"/>
</dbReference>
<evidence type="ECO:0000313" key="5">
    <source>
        <dbReference type="EMBL" id="AFP10504.1"/>
    </source>
</evidence>
<organism evidence="5">
    <name type="scientific">Callorhinchus milii</name>
    <name type="common">Ghost shark</name>
    <dbReference type="NCBI Taxonomy" id="7868"/>
    <lineage>
        <taxon>Eukaryota</taxon>
        <taxon>Metazoa</taxon>
        <taxon>Chordata</taxon>
        <taxon>Craniata</taxon>
        <taxon>Vertebrata</taxon>
        <taxon>Chondrichthyes</taxon>
        <taxon>Holocephali</taxon>
        <taxon>Chimaeriformes</taxon>
        <taxon>Callorhinchidae</taxon>
        <taxon>Callorhinchus</taxon>
    </lineage>
</organism>
<keyword evidence="4" id="KW-0732">Signal</keyword>
<feature type="signal peptide" evidence="4">
    <location>
        <begin position="1"/>
        <end position="22"/>
    </location>
</feature>
<gene>
    <name evidence="6" type="primary">nppc</name>
</gene>
<accession>V9LD91</accession>
<dbReference type="InterPro" id="IPR000663">
    <property type="entry name" value="Natr_peptide"/>
</dbReference>
<evidence type="ECO:0000256" key="3">
    <source>
        <dbReference type="ARBA" id="ARBA00023157"/>
    </source>
</evidence>
<dbReference type="GeneID" id="103184425"/>
<dbReference type="SMART" id="SM00183">
    <property type="entry name" value="NAT_PEP"/>
    <property type="match status" value="1"/>
</dbReference>
<dbReference type="PRINTS" id="PR00712">
    <property type="entry name" value="BNATPEPTIDE"/>
</dbReference>
<evidence type="ECO:0000256" key="4">
    <source>
        <dbReference type="SAM" id="SignalP"/>
    </source>
</evidence>
<dbReference type="GO" id="GO:0005576">
    <property type="term" value="C:extracellular region"/>
    <property type="evidence" value="ECO:0007669"/>
    <property type="project" value="UniProtKB-SubCell"/>
</dbReference>
<dbReference type="RefSeq" id="XP_007900593.1">
    <property type="nucleotide sequence ID" value="XM_007902402.2"/>
</dbReference>